<dbReference type="CDD" id="cd07087">
    <property type="entry name" value="ALDH_F3-13-14_CALDH-like"/>
    <property type="match status" value="1"/>
</dbReference>
<sequence length="542" mass="60279">MSSSGLPNGFVDTIRAPLFSTHESGVHLTYEWRVEQLNTLYRMIRDRRQVFVEALAKDLGRYPTESVCAEIIPIETEVQYMLQHLKGWMKPEYVSTPLLMFPARAWIQSKPLQPPGVLIIGPFNYPLQLCLKPLAGALAGGNPCVIKPSEMTPNTAKALNECIREYFDPSVVQVVLGAIPETEVLLAQPWAKVLFTGSARVGKIVAEACARTLTPCILECGGKSATVVDETVPVSQIQNVADRIVFAKFFNSGQVCIAPDTLFVHDIHVETLVKALRRSIEAQFGKDPQAGEMARIVCPQSAQRLVDIITELEQDVRHNNSKLLLGGSELSDAQQRYVAPTLVLNPSSSSRVMTEEIFGPILPICSFSHCDEAIKRIQELSNVTGIPLFLYVFTKSNQVFQKFAQKCQSGGAVRNDVLIQLANPELPLGGLGNSGYGRYFGKYSFDAFTHKYPVTYRPLGSIWDFGNLRCHPYQGWKSKLLEDFLLYLPKVPASLPPSRMLLLCLFPIAFVSFQNTMGEHPWSWKSMLATQLERAANALRNS</sequence>
<evidence type="ECO:0000256" key="2">
    <source>
        <dbReference type="ARBA" id="ARBA00023002"/>
    </source>
</evidence>
<dbReference type="Proteomes" id="UP000693970">
    <property type="component" value="Unassembled WGS sequence"/>
</dbReference>
<dbReference type="GO" id="GO:0004029">
    <property type="term" value="F:aldehyde dehydrogenase (NAD+) activity"/>
    <property type="evidence" value="ECO:0007669"/>
    <property type="project" value="TreeGrafter"/>
</dbReference>
<keyword evidence="6" id="KW-1185">Reference proteome</keyword>
<comment type="caution">
    <text evidence="5">The sequence shown here is derived from an EMBL/GenBank/DDBJ whole genome shotgun (WGS) entry which is preliminary data.</text>
</comment>
<dbReference type="InterPro" id="IPR016160">
    <property type="entry name" value="Ald_DH_CS_CYS"/>
</dbReference>
<dbReference type="InterPro" id="IPR015590">
    <property type="entry name" value="Aldehyde_DH_dom"/>
</dbReference>
<gene>
    <name evidence="5" type="ORF">IV203_010339</name>
</gene>
<feature type="domain" description="Aldehyde dehydrogenase" evidence="4">
    <location>
        <begin position="29"/>
        <end position="450"/>
    </location>
</feature>
<evidence type="ECO:0000313" key="6">
    <source>
        <dbReference type="Proteomes" id="UP000693970"/>
    </source>
</evidence>
<dbReference type="AlphaFoldDB" id="A0A9K3KX19"/>
<reference evidence="5" key="2">
    <citation type="submission" date="2021-04" db="EMBL/GenBank/DDBJ databases">
        <authorList>
            <person name="Podell S."/>
        </authorList>
    </citation>
    <scope>NUCLEOTIDE SEQUENCE</scope>
    <source>
        <strain evidence="5">Hildebrandi</strain>
    </source>
</reference>
<dbReference type="Pfam" id="PF00171">
    <property type="entry name" value="Aldedh"/>
    <property type="match status" value="1"/>
</dbReference>
<proteinExistence type="inferred from homology"/>
<dbReference type="InterPro" id="IPR012394">
    <property type="entry name" value="Aldehyde_DH_NAD(P)"/>
</dbReference>
<dbReference type="EMBL" id="JAGRRH010000018">
    <property type="protein sequence ID" value="KAG7350979.1"/>
    <property type="molecule type" value="Genomic_DNA"/>
</dbReference>
<dbReference type="OrthoDB" id="440325at2759"/>
<organism evidence="5 6">
    <name type="scientific">Nitzschia inconspicua</name>
    <dbReference type="NCBI Taxonomy" id="303405"/>
    <lineage>
        <taxon>Eukaryota</taxon>
        <taxon>Sar</taxon>
        <taxon>Stramenopiles</taxon>
        <taxon>Ochrophyta</taxon>
        <taxon>Bacillariophyta</taxon>
        <taxon>Bacillariophyceae</taxon>
        <taxon>Bacillariophycidae</taxon>
        <taxon>Bacillariales</taxon>
        <taxon>Bacillariaceae</taxon>
        <taxon>Nitzschia</taxon>
    </lineage>
</organism>
<evidence type="ECO:0000256" key="3">
    <source>
        <dbReference type="PIRNR" id="PIRNR036492"/>
    </source>
</evidence>
<dbReference type="GO" id="GO:0005737">
    <property type="term" value="C:cytoplasm"/>
    <property type="evidence" value="ECO:0007669"/>
    <property type="project" value="TreeGrafter"/>
</dbReference>
<dbReference type="PIRSF" id="PIRSF036492">
    <property type="entry name" value="ALDH"/>
    <property type="match status" value="1"/>
</dbReference>
<evidence type="ECO:0000256" key="1">
    <source>
        <dbReference type="ARBA" id="ARBA00009986"/>
    </source>
</evidence>
<name>A0A9K3KX19_9STRA</name>
<dbReference type="PANTHER" id="PTHR43570:SF16">
    <property type="entry name" value="ALDEHYDE DEHYDROGENASE TYPE III, ISOFORM Q"/>
    <property type="match status" value="1"/>
</dbReference>
<protein>
    <recommendedName>
        <fullName evidence="3">Aldehyde dehydrogenase</fullName>
    </recommendedName>
</protein>
<evidence type="ECO:0000313" key="5">
    <source>
        <dbReference type="EMBL" id="KAG7350979.1"/>
    </source>
</evidence>
<keyword evidence="2 3" id="KW-0560">Oxidoreductase</keyword>
<evidence type="ECO:0000259" key="4">
    <source>
        <dbReference type="Pfam" id="PF00171"/>
    </source>
</evidence>
<reference evidence="5" key="1">
    <citation type="journal article" date="2021" name="Sci. Rep.">
        <title>Diploid genomic architecture of Nitzschia inconspicua, an elite biomass production diatom.</title>
        <authorList>
            <person name="Oliver A."/>
            <person name="Podell S."/>
            <person name="Pinowska A."/>
            <person name="Traller J.C."/>
            <person name="Smith S.R."/>
            <person name="McClure R."/>
            <person name="Beliaev A."/>
            <person name="Bohutskyi P."/>
            <person name="Hill E.A."/>
            <person name="Rabines A."/>
            <person name="Zheng H."/>
            <person name="Allen L.Z."/>
            <person name="Kuo A."/>
            <person name="Grigoriev I.V."/>
            <person name="Allen A.E."/>
            <person name="Hazlebeck D."/>
            <person name="Allen E.E."/>
        </authorList>
    </citation>
    <scope>NUCLEOTIDE SEQUENCE</scope>
    <source>
        <strain evidence="5">Hildebrandi</strain>
    </source>
</reference>
<accession>A0A9K3KX19</accession>
<dbReference type="GO" id="GO:0006081">
    <property type="term" value="P:aldehyde metabolic process"/>
    <property type="evidence" value="ECO:0007669"/>
    <property type="project" value="InterPro"/>
</dbReference>
<dbReference type="PANTHER" id="PTHR43570">
    <property type="entry name" value="ALDEHYDE DEHYDROGENASE"/>
    <property type="match status" value="1"/>
</dbReference>
<comment type="similarity">
    <text evidence="1 3">Belongs to the aldehyde dehydrogenase family.</text>
</comment>
<dbReference type="FunFam" id="3.40.605.10:FF:000004">
    <property type="entry name" value="Aldehyde dehydrogenase"/>
    <property type="match status" value="1"/>
</dbReference>
<dbReference type="PROSITE" id="PS00070">
    <property type="entry name" value="ALDEHYDE_DEHYDR_CYS"/>
    <property type="match status" value="1"/>
</dbReference>